<dbReference type="RefSeq" id="WP_079488565.1">
    <property type="nucleotide sequence ID" value="NZ_FUZT01000001.1"/>
</dbReference>
<keyword evidence="3" id="KW-1185">Reference proteome</keyword>
<proteinExistence type="predicted"/>
<evidence type="ECO:0000256" key="1">
    <source>
        <dbReference type="SAM" id="Coils"/>
    </source>
</evidence>
<feature type="coiled-coil region" evidence="1">
    <location>
        <begin position="481"/>
        <end position="583"/>
    </location>
</feature>
<protein>
    <recommendedName>
        <fullName evidence="4">Chromosome segregation ATPase</fullName>
    </recommendedName>
</protein>
<feature type="coiled-coil region" evidence="1">
    <location>
        <begin position="824"/>
        <end position="895"/>
    </location>
</feature>
<keyword evidence="1" id="KW-0175">Coiled coil</keyword>
<name>A0A1T5IA96_9FIRM</name>
<evidence type="ECO:0008006" key="4">
    <source>
        <dbReference type="Google" id="ProtNLM"/>
    </source>
</evidence>
<dbReference type="STRING" id="36842.SAMN02194393_00123"/>
<evidence type="ECO:0000313" key="2">
    <source>
        <dbReference type="EMBL" id="SKC36105.1"/>
    </source>
</evidence>
<organism evidence="2 3">
    <name type="scientific">Maledivibacter halophilus</name>
    <dbReference type="NCBI Taxonomy" id="36842"/>
    <lineage>
        <taxon>Bacteria</taxon>
        <taxon>Bacillati</taxon>
        <taxon>Bacillota</taxon>
        <taxon>Clostridia</taxon>
        <taxon>Peptostreptococcales</taxon>
        <taxon>Caminicellaceae</taxon>
        <taxon>Maledivibacter</taxon>
    </lineage>
</organism>
<dbReference type="OrthoDB" id="9815057at2"/>
<gene>
    <name evidence="2" type="ORF">SAMN02194393_00123</name>
</gene>
<accession>A0A1T5IA96</accession>
<evidence type="ECO:0000313" key="3">
    <source>
        <dbReference type="Proteomes" id="UP000190285"/>
    </source>
</evidence>
<feature type="coiled-coil region" evidence="1">
    <location>
        <begin position="410"/>
        <end position="437"/>
    </location>
</feature>
<dbReference type="Proteomes" id="UP000190285">
    <property type="component" value="Unassembled WGS sequence"/>
</dbReference>
<sequence length="1491" mass="175655">MPRISKIRIVGCKYDKFRKRHEDSLFDLTRGNIPDHALFTLKNQGGKGVLMQLISQIALPETKWGKRNGNKLISMFYDQREILHNYTFHILLEWKLDEVPDKWLITGMCITSVKRNTVKDDELEERAGLNYFLYTHEHNYSGPYYIENIPVYDKQNREALDYKDFEGFINDNSRDFIKFSKTSTKRYDSNYYNYLKSKGINRSEWEILKEINRVEGGIGEYFSRAVDNKSIFDKLIIPAITQNMKNFLQDEDNTLVDMFKSELSITKNLPQLLAREVDYKNLIFHIDPLIKDAETGMKRRDMLKRNIIQGNNLYKVFNERLINSENELQKWINEEETAYKLKEELAFKKRNLEYAVKQREIETLKIKERDLISRESQLNLELNNTLMEISKYKINRLFLDKKEYLLGLEKKKLEKNKLIENLNIKDIKKEISNIENEIKRKWSDTKKKWSNIEINHISYNKYLKDEIERLNDEDYKLREAIGNINLEIKSYKDRRDKLSKRENKLAQKHGMFLMSFPEKLLKELEEKNNSEKENIDNTEDKIEKLKDKINEKKISNNKIDLEIKALERDIENYTQEYNSVSKEERKIESSIMSALNINENITYSEGWVKSQKNQLIKLIKDKEERIINLNRELWENNIDKVLNNEDFWIANNDIIILKEEIVNLGIPVQLGTEFLKTESSEKCQKLVNTYPSLIYGLVIPGDNDWNTIKRNISTDILLHNPVPIFIRNNMNKDYKESFKIIENQGTKLVIDEFAYDIWKKDLMKNENNIKSSIEVLKEKVKNIRNIIENINIVLNKKSSQTLMDIINQAKYDLDEFKTEKSHILDQINKTKDKISTEKQNLKDIKKINEITEKDINELCDFIEEKEELDNLFDKMEKNRELVKKLNNEIEDIAKKSKSNRDLILDDNIKYNNWKSKIDIYLDNIRGIMGHAKIVIPKEIEKNHIIPNYSLADEEIIIDLNLRKKLHDDINNMNAEIRIIDKDIEIIEGKISEVEEKLKKIDDSWFNFILEDITITEAEENLSIYKNRKSNIGITLENIKTQRVKVKATLDEKIKNMDSIKTKINEEYPNKALIELKEENLGELEYKINRSIIDNKRYIKEIKSILKDARNKVDVNRQLLSEIKSYKELNINAGKVDKEILEKVNADPQYELEKWIEANRDIRERMTRDLEESKKNMDEFSKHVKSKVKDDILKNKILIDVEGLVIDNYKSNYISFNSMKEYFNIEINTIHGDKEKAEEARDRWANRAAIHGIKMVNALKEMVSSVVYLNERGYSFPLVKLKGEELLPKDEDEIIMALRDYFVQCIEKLLKEYEDIDNIEDGTIEKLMNDKAIFSKTVGGRYPKLMVYKMTEKNEFKYSKPRDYYYESWEAINKGEGVMTEGSGGQTLSISTFVIMMLMNYKKRYIGNNNPWTVLMIDNIFGKASGRHVLDPIFEIANQLNFQLIAFAAPEIIKAEISERFPVFWALNIADGGDDMAGSVKGKVIHGGRIIG</sequence>
<reference evidence="2 3" key="1">
    <citation type="submission" date="2017-02" db="EMBL/GenBank/DDBJ databases">
        <authorList>
            <person name="Peterson S.W."/>
        </authorList>
    </citation>
    <scope>NUCLEOTIDE SEQUENCE [LARGE SCALE GENOMIC DNA]</scope>
    <source>
        <strain evidence="2 3">M1</strain>
    </source>
</reference>
<feature type="coiled-coil region" evidence="1">
    <location>
        <begin position="759"/>
        <end position="793"/>
    </location>
</feature>
<dbReference type="EMBL" id="FUZT01000001">
    <property type="protein sequence ID" value="SKC36105.1"/>
    <property type="molecule type" value="Genomic_DNA"/>
</dbReference>